<keyword evidence="5" id="KW-0812">Transmembrane</keyword>
<comment type="caution">
    <text evidence="14">The sequence shown here is derived from an EMBL/GenBank/DDBJ whole genome shotgun (WGS) entry which is preliminary data.</text>
</comment>
<feature type="signal peptide" evidence="12">
    <location>
        <begin position="1"/>
        <end position="28"/>
    </location>
</feature>
<evidence type="ECO:0000256" key="12">
    <source>
        <dbReference type="SAM" id="SignalP"/>
    </source>
</evidence>
<dbReference type="Proteomes" id="UP001341840">
    <property type="component" value="Unassembled WGS sequence"/>
</dbReference>
<dbReference type="SUPFAM" id="SSF52058">
    <property type="entry name" value="L domain-like"/>
    <property type="match status" value="2"/>
</dbReference>
<sequence>MFEDMKCRWKKPWVMLMGATVLMSQTFGSSISSGCFPEEKRSLLEFKACYSDDSLLPSWVDDDPNSNCCEWERVTCDPSANHVTNLNLHGLYKHGSMPNHYGVFDCYGSPSLNSSLFLPFKQLRTLDLSFNCFGDFIWNPDNRSSLSLPSLETFDLSHNNLDEGVLEFLFGLTSLKNLILAANNFIGLFPGQGICRLKQLEVLDLGGNDLEGTLDICLGNMSSLRDLDFSDNSLSGKISTTLISSLVSLEHLSLYGNRFEGVFSLSILANLTKLKVLQIGDMDSKTFEVQTENPPWNASFQLEQLNIFSCNINSPTYRTPSFLSSQHRLEYVDLSKNNLVGEFPNWLLVNYTKLKALYLNGNFFTRYIKLPSDPILHGKDQLLVLDISSNNIQGKLPNNIGFFFPNLEYLDVSNNMFEGYIPASIREMSNLKVLNLGNNSISGSIPEHIVNGCSSLLHLFIEDNQLNGTLLSCIAKPGLYTLSASRNNFEGPIIAQDKCQFDFIFLDLSGNNFSGALPSCLNMSSAKIIYLQGNGLTGAIPEGLLNSNRMLALDLSDNNFEGAIPESIYGSESLTLLLLGRNQLQGHLSSQICELRNLQILDLSQNSLTGSIPSCLENIRFAGRRQFLNFPNIDIINLIPLNSEYDMFGFGMYAGYTKEQLILKGRYLLYHGYIVEFVSLLDLSSNRLTGEIPHQLGDLSGLISINLSHNHLSGAIPESFHKLQILESLDLSNNNLSGQIPLELQDLYYLAVFNVSYNNLSGRVLNGEQFETFDNSSYQGNPYLCWNNDNKCTPTIDDGKKGAAAAPHVTAILVLIAILWINPLPAVSML</sequence>
<dbReference type="SMART" id="SM00369">
    <property type="entry name" value="LRR_TYP"/>
    <property type="match status" value="7"/>
</dbReference>
<feature type="domain" description="Leucine-rich repeat-containing N-terminal plant-type" evidence="13">
    <location>
        <begin position="38"/>
        <end position="77"/>
    </location>
</feature>
<evidence type="ECO:0000256" key="2">
    <source>
        <dbReference type="ARBA" id="ARBA00009592"/>
    </source>
</evidence>
<name>A0ABU6QKR5_9FABA</name>
<evidence type="ECO:0000256" key="6">
    <source>
        <dbReference type="ARBA" id="ARBA00022729"/>
    </source>
</evidence>
<dbReference type="PANTHER" id="PTHR48052:SF68">
    <property type="entry name" value="RECEPTOR LIKE PROTEIN 21-RELATED"/>
    <property type="match status" value="1"/>
</dbReference>
<reference evidence="14 15" key="1">
    <citation type="journal article" date="2023" name="Plants (Basel)">
        <title>Bridging the Gap: Combining Genomics and Transcriptomics Approaches to Understand Stylosanthes scabra, an Orphan Legume from the Brazilian Caatinga.</title>
        <authorList>
            <person name="Ferreira-Neto J.R.C."/>
            <person name="da Silva M.D."/>
            <person name="Binneck E."/>
            <person name="de Melo N.F."/>
            <person name="da Silva R.H."/>
            <person name="de Melo A.L.T.M."/>
            <person name="Pandolfi V."/>
            <person name="Bustamante F.O."/>
            <person name="Brasileiro-Vidal A.C."/>
            <person name="Benko-Iseppon A.M."/>
        </authorList>
    </citation>
    <scope>NUCLEOTIDE SEQUENCE [LARGE SCALE GENOMIC DNA]</scope>
    <source>
        <tissue evidence="14">Leaves</tissue>
    </source>
</reference>
<dbReference type="InterPro" id="IPR013210">
    <property type="entry name" value="LRR_N_plant-typ"/>
</dbReference>
<accession>A0ABU6QKR5</accession>
<keyword evidence="7" id="KW-0677">Repeat</keyword>
<evidence type="ECO:0000256" key="4">
    <source>
        <dbReference type="ARBA" id="ARBA00022614"/>
    </source>
</evidence>
<evidence type="ECO:0000256" key="1">
    <source>
        <dbReference type="ARBA" id="ARBA00004251"/>
    </source>
</evidence>
<dbReference type="PANTHER" id="PTHR48052">
    <property type="entry name" value="UNNAMED PRODUCT"/>
    <property type="match status" value="1"/>
</dbReference>
<dbReference type="InterPro" id="IPR001611">
    <property type="entry name" value="Leu-rich_rpt"/>
</dbReference>
<keyword evidence="4" id="KW-0433">Leucine-rich repeat</keyword>
<proteinExistence type="inferred from homology"/>
<keyword evidence="10" id="KW-0675">Receptor</keyword>
<organism evidence="14 15">
    <name type="scientific">Stylosanthes scabra</name>
    <dbReference type="NCBI Taxonomy" id="79078"/>
    <lineage>
        <taxon>Eukaryota</taxon>
        <taxon>Viridiplantae</taxon>
        <taxon>Streptophyta</taxon>
        <taxon>Embryophyta</taxon>
        <taxon>Tracheophyta</taxon>
        <taxon>Spermatophyta</taxon>
        <taxon>Magnoliopsida</taxon>
        <taxon>eudicotyledons</taxon>
        <taxon>Gunneridae</taxon>
        <taxon>Pentapetalae</taxon>
        <taxon>rosids</taxon>
        <taxon>fabids</taxon>
        <taxon>Fabales</taxon>
        <taxon>Fabaceae</taxon>
        <taxon>Papilionoideae</taxon>
        <taxon>50 kb inversion clade</taxon>
        <taxon>dalbergioids sensu lato</taxon>
        <taxon>Dalbergieae</taxon>
        <taxon>Pterocarpus clade</taxon>
        <taxon>Stylosanthes</taxon>
    </lineage>
</organism>
<keyword evidence="11" id="KW-0325">Glycoprotein</keyword>
<keyword evidence="9" id="KW-0472">Membrane</keyword>
<dbReference type="PRINTS" id="PR00019">
    <property type="entry name" value="LEURICHRPT"/>
</dbReference>
<evidence type="ECO:0000259" key="13">
    <source>
        <dbReference type="Pfam" id="PF08263"/>
    </source>
</evidence>
<dbReference type="InterPro" id="IPR032675">
    <property type="entry name" value="LRR_dom_sf"/>
</dbReference>
<comment type="similarity">
    <text evidence="2">Belongs to the RLP family.</text>
</comment>
<evidence type="ECO:0000256" key="7">
    <source>
        <dbReference type="ARBA" id="ARBA00022737"/>
    </source>
</evidence>
<feature type="chain" id="PRO_5046316191" description="Leucine-rich repeat-containing N-terminal plant-type domain-containing protein" evidence="12">
    <location>
        <begin position="29"/>
        <end position="830"/>
    </location>
</feature>
<keyword evidence="8" id="KW-1133">Transmembrane helix</keyword>
<dbReference type="InterPro" id="IPR003591">
    <property type="entry name" value="Leu-rich_rpt_typical-subtyp"/>
</dbReference>
<dbReference type="EMBL" id="JASCZI010000524">
    <property type="protein sequence ID" value="MED6112250.1"/>
    <property type="molecule type" value="Genomic_DNA"/>
</dbReference>
<dbReference type="Pfam" id="PF08263">
    <property type="entry name" value="LRRNT_2"/>
    <property type="match status" value="1"/>
</dbReference>
<evidence type="ECO:0000256" key="3">
    <source>
        <dbReference type="ARBA" id="ARBA00022475"/>
    </source>
</evidence>
<evidence type="ECO:0000256" key="5">
    <source>
        <dbReference type="ARBA" id="ARBA00022692"/>
    </source>
</evidence>
<evidence type="ECO:0000313" key="15">
    <source>
        <dbReference type="Proteomes" id="UP001341840"/>
    </source>
</evidence>
<dbReference type="Pfam" id="PF00560">
    <property type="entry name" value="LRR_1"/>
    <property type="match status" value="5"/>
</dbReference>
<dbReference type="PROSITE" id="PS51257">
    <property type="entry name" value="PROKAR_LIPOPROTEIN"/>
    <property type="match status" value="1"/>
</dbReference>
<comment type="subcellular location">
    <subcellularLocation>
        <location evidence="1">Cell membrane</location>
        <topology evidence="1">Single-pass type I membrane protein</topology>
    </subcellularLocation>
</comment>
<keyword evidence="6 12" id="KW-0732">Signal</keyword>
<dbReference type="Pfam" id="PF13516">
    <property type="entry name" value="LRR_6"/>
    <property type="match status" value="1"/>
</dbReference>
<protein>
    <recommendedName>
        <fullName evidence="13">Leucine-rich repeat-containing N-terminal plant-type domain-containing protein</fullName>
    </recommendedName>
</protein>
<dbReference type="Pfam" id="PF13855">
    <property type="entry name" value="LRR_8"/>
    <property type="match status" value="3"/>
</dbReference>
<keyword evidence="15" id="KW-1185">Reference proteome</keyword>
<evidence type="ECO:0000256" key="11">
    <source>
        <dbReference type="ARBA" id="ARBA00023180"/>
    </source>
</evidence>
<keyword evidence="3" id="KW-1003">Cell membrane</keyword>
<evidence type="ECO:0000256" key="8">
    <source>
        <dbReference type="ARBA" id="ARBA00022989"/>
    </source>
</evidence>
<evidence type="ECO:0000313" key="14">
    <source>
        <dbReference type="EMBL" id="MED6112250.1"/>
    </source>
</evidence>
<gene>
    <name evidence="14" type="ORF">PIB30_059985</name>
</gene>
<evidence type="ECO:0000256" key="9">
    <source>
        <dbReference type="ARBA" id="ARBA00023136"/>
    </source>
</evidence>
<evidence type="ECO:0000256" key="10">
    <source>
        <dbReference type="ARBA" id="ARBA00023170"/>
    </source>
</evidence>
<dbReference type="Gene3D" id="3.80.10.10">
    <property type="entry name" value="Ribonuclease Inhibitor"/>
    <property type="match status" value="4"/>
</dbReference>